<sequence>MCVAEYITLSNSVQHLVQAICQLSHLSESFDKKLFCNNQAAVQVSLDNLSQKQMRYLDFAFFFVNHAIRKHDIKVTWVHTAEMQADALTKRLSGPILQQAVPFLCVNG</sequence>
<dbReference type="AlphaFoldDB" id="A0A9Q3P5J0"/>
<evidence type="ECO:0000313" key="2">
    <source>
        <dbReference type="Proteomes" id="UP000765509"/>
    </source>
</evidence>
<reference evidence="1" key="1">
    <citation type="submission" date="2021-03" db="EMBL/GenBank/DDBJ databases">
        <title>Draft genome sequence of rust myrtle Austropuccinia psidii MF-1, a brazilian biotype.</title>
        <authorList>
            <person name="Quecine M.C."/>
            <person name="Pachon D.M.R."/>
            <person name="Bonatelli M.L."/>
            <person name="Correr F.H."/>
            <person name="Franceschini L.M."/>
            <person name="Leite T.F."/>
            <person name="Margarido G.R.A."/>
            <person name="Almeida C.A."/>
            <person name="Ferrarezi J.A."/>
            <person name="Labate C.A."/>
        </authorList>
    </citation>
    <scope>NUCLEOTIDE SEQUENCE</scope>
    <source>
        <strain evidence="1">MF-1</strain>
    </source>
</reference>
<evidence type="ECO:0000313" key="1">
    <source>
        <dbReference type="EMBL" id="MBW0547716.1"/>
    </source>
</evidence>
<gene>
    <name evidence="1" type="ORF">O181_087431</name>
</gene>
<dbReference type="Proteomes" id="UP000765509">
    <property type="component" value="Unassembled WGS sequence"/>
</dbReference>
<accession>A0A9Q3P5J0</accession>
<dbReference type="EMBL" id="AVOT02052804">
    <property type="protein sequence ID" value="MBW0547716.1"/>
    <property type="molecule type" value="Genomic_DNA"/>
</dbReference>
<protein>
    <submittedName>
        <fullName evidence="1">Uncharacterized protein</fullName>
    </submittedName>
</protein>
<name>A0A9Q3P5J0_9BASI</name>
<organism evidence="1 2">
    <name type="scientific">Austropuccinia psidii MF-1</name>
    <dbReference type="NCBI Taxonomy" id="1389203"/>
    <lineage>
        <taxon>Eukaryota</taxon>
        <taxon>Fungi</taxon>
        <taxon>Dikarya</taxon>
        <taxon>Basidiomycota</taxon>
        <taxon>Pucciniomycotina</taxon>
        <taxon>Pucciniomycetes</taxon>
        <taxon>Pucciniales</taxon>
        <taxon>Sphaerophragmiaceae</taxon>
        <taxon>Austropuccinia</taxon>
    </lineage>
</organism>
<proteinExistence type="predicted"/>
<keyword evidence="2" id="KW-1185">Reference proteome</keyword>
<comment type="caution">
    <text evidence="1">The sequence shown here is derived from an EMBL/GenBank/DDBJ whole genome shotgun (WGS) entry which is preliminary data.</text>
</comment>